<keyword evidence="2 5" id="KW-0645">Protease</keyword>
<feature type="domain" description="Peptidase S8/S53" evidence="6">
    <location>
        <begin position="186"/>
        <end position="458"/>
    </location>
</feature>
<evidence type="ECO:0000313" key="8">
    <source>
        <dbReference type="Proteomes" id="UP000219689"/>
    </source>
</evidence>
<accession>A0A2A5QPH2</accession>
<keyword evidence="8" id="KW-1185">Reference proteome</keyword>
<comment type="caution">
    <text evidence="7">The sequence shown here is derived from an EMBL/GenBank/DDBJ whole genome shotgun (WGS) entry which is preliminary data.</text>
</comment>
<dbReference type="InterPro" id="IPR000209">
    <property type="entry name" value="Peptidase_S8/S53_dom"/>
</dbReference>
<dbReference type="EMBL" id="NXNI01000003">
    <property type="protein sequence ID" value="PCR88685.1"/>
    <property type="molecule type" value="Genomic_DNA"/>
</dbReference>
<dbReference type="OrthoDB" id="341609at2157"/>
<dbReference type="PROSITE" id="PS00137">
    <property type="entry name" value="SUBTILASE_HIS"/>
    <property type="match status" value="1"/>
</dbReference>
<dbReference type="PRINTS" id="PR00723">
    <property type="entry name" value="SUBTILISIN"/>
</dbReference>
<gene>
    <name evidence="7" type="ORF">CP557_21900</name>
</gene>
<dbReference type="PROSITE" id="PS51892">
    <property type="entry name" value="SUBTILASE"/>
    <property type="match status" value="1"/>
</dbReference>
<evidence type="ECO:0000256" key="1">
    <source>
        <dbReference type="ARBA" id="ARBA00011073"/>
    </source>
</evidence>
<dbReference type="GO" id="GO:0005615">
    <property type="term" value="C:extracellular space"/>
    <property type="evidence" value="ECO:0007669"/>
    <property type="project" value="TreeGrafter"/>
</dbReference>
<dbReference type="InterPro" id="IPR036852">
    <property type="entry name" value="Peptidase_S8/S53_dom_sf"/>
</dbReference>
<dbReference type="GO" id="GO:0004252">
    <property type="term" value="F:serine-type endopeptidase activity"/>
    <property type="evidence" value="ECO:0007669"/>
    <property type="project" value="UniProtKB-UniRule"/>
</dbReference>
<sequence>MRRRELLRSTAGVGALALSFPSFRVGGSDTATPAAFDADAITSGSTPTWLVKYDTDRKGSLTEWLDGHEDRIQRRDLDGLDMMVIEAPRSEIGLGQLDLLLGNGLQSRSYVKWIDVNLRMQYADPITSLESDDVWEHDLSAWQSFRVGSSTGSLADAGVAFDEDTEETTMADAKWLTNSETIIDDGSGLTVAIIDSGCNTGGGIFEDADGNTRILDASEDFVAGETVAEDGLDAVADPNGHGTWVASAIAANPPDSADVEHMGYLPGADLLICRALDSKGSGSTEAIAAAIDHAAANGADLLCMSLGSVTWSAALDDALASAKDQGMAAFVAAGNDRFGSTWVNSPADSEHALAVGATNVAVDDRQNVKPAYFHNVGDDPGTTDLSGGESAGAMVDITAPGMAMTTLTPRTTGSVIERTLSGTSMATPCVVGCAGLVLASNPDLEPDELHDRLTTYARPVENVAVVEAEHGLVDAQAAIEKTEREDTQGDVMNDEATSRDAAYRALSSASGGFFTGLF</sequence>
<dbReference type="InterPro" id="IPR050131">
    <property type="entry name" value="Peptidase_S8_subtilisin-like"/>
</dbReference>
<dbReference type="PANTHER" id="PTHR43806:SF66">
    <property type="entry name" value="SERIN ENDOPEPTIDASE"/>
    <property type="match status" value="1"/>
</dbReference>
<dbReference type="SUPFAM" id="SSF52743">
    <property type="entry name" value="Subtilisin-like"/>
    <property type="match status" value="1"/>
</dbReference>
<organism evidence="7 8">
    <name type="scientific">Natrinema ejinorense</name>
    <dbReference type="NCBI Taxonomy" id="373386"/>
    <lineage>
        <taxon>Archaea</taxon>
        <taxon>Methanobacteriati</taxon>
        <taxon>Methanobacteriota</taxon>
        <taxon>Stenosarchaea group</taxon>
        <taxon>Halobacteria</taxon>
        <taxon>Halobacteriales</taxon>
        <taxon>Natrialbaceae</taxon>
        <taxon>Natrinema</taxon>
    </lineage>
</organism>
<evidence type="ECO:0000256" key="3">
    <source>
        <dbReference type="ARBA" id="ARBA00022801"/>
    </source>
</evidence>
<feature type="active site" description="Charge relay system" evidence="5">
    <location>
        <position position="424"/>
    </location>
</feature>
<reference evidence="7 8" key="1">
    <citation type="submission" date="2017-09" db="EMBL/GenBank/DDBJ databases">
        <title>Genome sequences of Natrinema ejinorence JCM 13890T.</title>
        <authorList>
            <person name="Roh S.W."/>
            <person name="Kim Y.B."/>
            <person name="Kim J.Y."/>
        </authorList>
    </citation>
    <scope>NUCLEOTIDE SEQUENCE [LARGE SCALE GENOMIC DNA]</scope>
    <source>
        <strain evidence="7 8">JCM 13890</strain>
    </source>
</reference>
<evidence type="ECO:0000256" key="4">
    <source>
        <dbReference type="ARBA" id="ARBA00022825"/>
    </source>
</evidence>
<dbReference type="InterPro" id="IPR023828">
    <property type="entry name" value="Peptidase_S8_Ser-AS"/>
</dbReference>
<evidence type="ECO:0000256" key="2">
    <source>
        <dbReference type="ARBA" id="ARBA00022670"/>
    </source>
</evidence>
<proteinExistence type="inferred from homology"/>
<dbReference type="RefSeq" id="WP_097382152.1">
    <property type="nucleotide sequence ID" value="NZ_NXNI01000003.1"/>
</dbReference>
<dbReference type="InterPro" id="IPR015500">
    <property type="entry name" value="Peptidase_S8_subtilisin-rel"/>
</dbReference>
<feature type="active site" description="Charge relay system" evidence="5">
    <location>
        <position position="195"/>
    </location>
</feature>
<feature type="active site" description="Charge relay system" evidence="5">
    <location>
        <position position="241"/>
    </location>
</feature>
<evidence type="ECO:0000259" key="6">
    <source>
        <dbReference type="Pfam" id="PF00082"/>
    </source>
</evidence>
<protein>
    <recommendedName>
        <fullName evidence="6">Peptidase S8/S53 domain-containing protein</fullName>
    </recommendedName>
</protein>
<name>A0A2A5QPH2_9EURY</name>
<dbReference type="Pfam" id="PF00082">
    <property type="entry name" value="Peptidase_S8"/>
    <property type="match status" value="1"/>
</dbReference>
<dbReference type="Proteomes" id="UP000219689">
    <property type="component" value="Unassembled WGS sequence"/>
</dbReference>
<comment type="similarity">
    <text evidence="1 5">Belongs to the peptidase S8 family.</text>
</comment>
<evidence type="ECO:0000313" key="7">
    <source>
        <dbReference type="EMBL" id="PCR88685.1"/>
    </source>
</evidence>
<keyword evidence="4 5" id="KW-0720">Serine protease</keyword>
<dbReference type="GO" id="GO:0006508">
    <property type="term" value="P:proteolysis"/>
    <property type="evidence" value="ECO:0007669"/>
    <property type="project" value="UniProtKB-KW"/>
</dbReference>
<dbReference type="Gene3D" id="3.40.50.200">
    <property type="entry name" value="Peptidase S8/S53 domain"/>
    <property type="match status" value="1"/>
</dbReference>
<dbReference type="InterPro" id="IPR022398">
    <property type="entry name" value="Peptidase_S8_His-AS"/>
</dbReference>
<dbReference type="PROSITE" id="PS00138">
    <property type="entry name" value="SUBTILASE_SER"/>
    <property type="match status" value="1"/>
</dbReference>
<dbReference type="PANTHER" id="PTHR43806">
    <property type="entry name" value="PEPTIDASE S8"/>
    <property type="match status" value="1"/>
</dbReference>
<keyword evidence="3 5" id="KW-0378">Hydrolase</keyword>
<dbReference type="AlphaFoldDB" id="A0A2A5QPH2"/>
<evidence type="ECO:0000256" key="5">
    <source>
        <dbReference type="PROSITE-ProRule" id="PRU01240"/>
    </source>
</evidence>